<comment type="caution">
    <text evidence="1">The sequence shown here is derived from an EMBL/GenBank/DDBJ whole genome shotgun (WGS) entry which is preliminary data.</text>
</comment>
<dbReference type="NCBIfam" id="TIGR01637">
    <property type="entry name" value="phage_arpU"/>
    <property type="match status" value="1"/>
</dbReference>
<accession>A0A1Y3PMX7</accession>
<dbReference type="AlphaFoldDB" id="A0A1Y3PMX7"/>
<evidence type="ECO:0000313" key="2">
    <source>
        <dbReference type="Proteomes" id="UP000196475"/>
    </source>
</evidence>
<proteinExistence type="predicted"/>
<name>A0A1Y3PMX7_9BACI</name>
<dbReference type="Proteomes" id="UP000196475">
    <property type="component" value="Unassembled WGS sequence"/>
</dbReference>
<sequence>MQQFELPELDRKKTKEAVENALRTYRLYKYLTFEEREPVITPRYELAEGGRSNRVSDQTAAVAIHNVDGREEHERRRRYCERIERAVSRLPRMERFLIEERYMCQEADYITDYHVYNFKFQPPISQPTYAKIRWRAFYRLALSLNIAVVKGDGEDAT</sequence>
<gene>
    <name evidence="1" type="ORF">BAA01_09310</name>
</gene>
<dbReference type="EMBL" id="LZRT01000098">
    <property type="protein sequence ID" value="OUM85659.1"/>
    <property type="molecule type" value="Genomic_DNA"/>
</dbReference>
<dbReference type="InterPro" id="IPR006524">
    <property type="entry name" value="ArpU-like"/>
</dbReference>
<evidence type="ECO:0000313" key="1">
    <source>
        <dbReference type="EMBL" id="OUM85659.1"/>
    </source>
</evidence>
<protein>
    <submittedName>
        <fullName evidence="1">Transcriptional regulator</fullName>
    </submittedName>
</protein>
<organism evidence="1 2">
    <name type="scientific">Bacillus thermozeamaize</name>
    <dbReference type="NCBI Taxonomy" id="230954"/>
    <lineage>
        <taxon>Bacteria</taxon>
        <taxon>Bacillati</taxon>
        <taxon>Bacillota</taxon>
        <taxon>Bacilli</taxon>
        <taxon>Bacillales</taxon>
        <taxon>Bacillaceae</taxon>
        <taxon>Bacillus</taxon>
    </lineage>
</organism>
<reference evidence="2" key="1">
    <citation type="submission" date="2016-06" db="EMBL/GenBank/DDBJ databases">
        <authorList>
            <person name="Nascimento L."/>
            <person name="Pereira R.V."/>
            <person name="Martins L.F."/>
            <person name="Quaggio R.B."/>
            <person name="Silva A.M."/>
            <person name="Setubal J.C."/>
        </authorList>
    </citation>
    <scope>NUCLEOTIDE SEQUENCE [LARGE SCALE GENOMIC DNA]</scope>
</reference>